<dbReference type="Proteomes" id="UP001172082">
    <property type="component" value="Unassembled WGS sequence"/>
</dbReference>
<feature type="domain" description="HTH gntR-type" evidence="4">
    <location>
        <begin position="7"/>
        <end position="75"/>
    </location>
</feature>
<keyword evidence="1" id="KW-0805">Transcription regulation</keyword>
<dbReference type="InterPro" id="IPR036390">
    <property type="entry name" value="WH_DNA-bd_sf"/>
</dbReference>
<gene>
    <name evidence="5" type="ORF">QQ008_08165</name>
</gene>
<dbReference type="InterPro" id="IPR000524">
    <property type="entry name" value="Tscrpt_reg_HTH_GntR"/>
</dbReference>
<evidence type="ECO:0000259" key="4">
    <source>
        <dbReference type="PROSITE" id="PS50949"/>
    </source>
</evidence>
<dbReference type="CDD" id="cd07377">
    <property type="entry name" value="WHTH_GntR"/>
    <property type="match status" value="1"/>
</dbReference>
<reference evidence="5" key="1">
    <citation type="submission" date="2023-06" db="EMBL/GenBank/DDBJ databases">
        <title>Genomic of Parafulvivirga corallium.</title>
        <authorList>
            <person name="Wang G."/>
        </authorList>
    </citation>
    <scope>NUCLEOTIDE SEQUENCE</scope>
    <source>
        <strain evidence="5">BMA10</strain>
    </source>
</reference>
<dbReference type="PANTHER" id="PTHR38445:SF10">
    <property type="entry name" value="GNTR-FAMILY TRANSCRIPTIONAL REGULATOR"/>
    <property type="match status" value="1"/>
</dbReference>
<keyword evidence="6" id="KW-1185">Reference proteome</keyword>
<evidence type="ECO:0000313" key="6">
    <source>
        <dbReference type="Proteomes" id="UP001172082"/>
    </source>
</evidence>
<evidence type="ECO:0000313" key="5">
    <source>
        <dbReference type="EMBL" id="MDN5201332.1"/>
    </source>
</evidence>
<dbReference type="PANTHER" id="PTHR38445">
    <property type="entry name" value="HTH-TYPE TRANSCRIPTIONAL REPRESSOR YTRA"/>
    <property type="match status" value="1"/>
</dbReference>
<evidence type="ECO:0000256" key="1">
    <source>
        <dbReference type="ARBA" id="ARBA00023015"/>
    </source>
</evidence>
<dbReference type="SUPFAM" id="SSF46785">
    <property type="entry name" value="Winged helix' DNA-binding domain"/>
    <property type="match status" value="1"/>
</dbReference>
<keyword evidence="2" id="KW-0238">DNA-binding</keyword>
<proteinExistence type="predicted"/>
<dbReference type="Pfam" id="PF00392">
    <property type="entry name" value="GntR"/>
    <property type="match status" value="1"/>
</dbReference>
<evidence type="ECO:0000256" key="2">
    <source>
        <dbReference type="ARBA" id="ARBA00023125"/>
    </source>
</evidence>
<evidence type="ECO:0000256" key="3">
    <source>
        <dbReference type="ARBA" id="ARBA00023163"/>
    </source>
</evidence>
<dbReference type="PROSITE" id="PS50949">
    <property type="entry name" value="HTH_GNTR"/>
    <property type="match status" value="1"/>
</dbReference>
<protein>
    <submittedName>
        <fullName evidence="5">GntR family transcriptional regulator</fullName>
    </submittedName>
</protein>
<organism evidence="5 6">
    <name type="scientific">Splendidivirga corallicola</name>
    <dbReference type="NCBI Taxonomy" id="3051826"/>
    <lineage>
        <taxon>Bacteria</taxon>
        <taxon>Pseudomonadati</taxon>
        <taxon>Bacteroidota</taxon>
        <taxon>Cytophagia</taxon>
        <taxon>Cytophagales</taxon>
        <taxon>Splendidivirgaceae</taxon>
        <taxon>Splendidivirga</taxon>
    </lineage>
</organism>
<accession>A0ABT8KMS1</accession>
<dbReference type="EMBL" id="JAUJEA010000002">
    <property type="protein sequence ID" value="MDN5201332.1"/>
    <property type="molecule type" value="Genomic_DNA"/>
</dbReference>
<dbReference type="RefSeq" id="WP_346751358.1">
    <property type="nucleotide sequence ID" value="NZ_JAUJEA010000002.1"/>
</dbReference>
<comment type="caution">
    <text evidence="5">The sequence shown here is derived from an EMBL/GenBank/DDBJ whole genome shotgun (WGS) entry which is preliminary data.</text>
</comment>
<sequence length="119" mass="14130">MDFRDNKAIYLQIADFFCENILLKKWKEGERVPSVRETAVDIEVNPNTVMRTFNYLQDMDIIFNKRGIGYFVSEGAFEKTLTLKKDSFIKNDLPLIFKTMQLLNIDFDELKSYYDNHKN</sequence>
<dbReference type="Gene3D" id="1.10.10.10">
    <property type="entry name" value="Winged helix-like DNA-binding domain superfamily/Winged helix DNA-binding domain"/>
    <property type="match status" value="1"/>
</dbReference>
<dbReference type="InterPro" id="IPR036388">
    <property type="entry name" value="WH-like_DNA-bd_sf"/>
</dbReference>
<keyword evidence="3" id="KW-0804">Transcription</keyword>
<name>A0ABT8KMS1_9BACT</name>
<dbReference type="Gene3D" id="1.10.287.100">
    <property type="match status" value="1"/>
</dbReference>